<dbReference type="InterPro" id="IPR005025">
    <property type="entry name" value="FMN_Rdtase-like_dom"/>
</dbReference>
<dbReference type="PANTHER" id="PTHR30543:SF21">
    <property type="entry name" value="NAD(P)H-DEPENDENT FMN REDUCTASE LOT6"/>
    <property type="match status" value="1"/>
</dbReference>
<dbReference type="EMBL" id="JACHJS010000001">
    <property type="protein sequence ID" value="MBB4968151.1"/>
    <property type="molecule type" value="Genomic_DNA"/>
</dbReference>
<dbReference type="Proteomes" id="UP000542674">
    <property type="component" value="Unassembled WGS sequence"/>
</dbReference>
<dbReference type="PANTHER" id="PTHR30543">
    <property type="entry name" value="CHROMATE REDUCTASE"/>
    <property type="match status" value="1"/>
</dbReference>
<dbReference type="GO" id="GO:0016491">
    <property type="term" value="F:oxidoreductase activity"/>
    <property type="evidence" value="ECO:0007669"/>
    <property type="project" value="InterPro"/>
</dbReference>
<dbReference type="Gene3D" id="3.40.50.360">
    <property type="match status" value="1"/>
</dbReference>
<dbReference type="GO" id="GO:0005829">
    <property type="term" value="C:cytosol"/>
    <property type="evidence" value="ECO:0007669"/>
    <property type="project" value="TreeGrafter"/>
</dbReference>
<reference evidence="2 3" key="1">
    <citation type="submission" date="2020-08" db="EMBL/GenBank/DDBJ databases">
        <title>Sequencing the genomes of 1000 actinobacteria strains.</title>
        <authorList>
            <person name="Klenk H.-P."/>
        </authorList>
    </citation>
    <scope>NUCLEOTIDE SEQUENCE [LARGE SCALE GENOMIC DNA]</scope>
    <source>
        <strain evidence="2 3">DSM 45084</strain>
    </source>
</reference>
<protein>
    <submittedName>
        <fullName evidence="2">NAD(P)H-dependent FMN reductase</fullName>
    </submittedName>
</protein>
<dbReference type="Pfam" id="PF03358">
    <property type="entry name" value="FMN_red"/>
    <property type="match status" value="1"/>
</dbReference>
<dbReference type="InterPro" id="IPR029039">
    <property type="entry name" value="Flavoprotein-like_sf"/>
</dbReference>
<evidence type="ECO:0000259" key="1">
    <source>
        <dbReference type="Pfam" id="PF03358"/>
    </source>
</evidence>
<dbReference type="GO" id="GO:0010181">
    <property type="term" value="F:FMN binding"/>
    <property type="evidence" value="ECO:0007669"/>
    <property type="project" value="TreeGrafter"/>
</dbReference>
<accession>A0A7W7T7V7</accession>
<proteinExistence type="predicted"/>
<dbReference type="InterPro" id="IPR050712">
    <property type="entry name" value="NAD(P)H-dep_reductase"/>
</dbReference>
<evidence type="ECO:0000313" key="2">
    <source>
        <dbReference type="EMBL" id="MBB4968151.1"/>
    </source>
</evidence>
<dbReference type="RefSeq" id="WP_312865849.1">
    <property type="nucleotide sequence ID" value="NZ_BAABAI010000041.1"/>
</dbReference>
<evidence type="ECO:0000313" key="3">
    <source>
        <dbReference type="Proteomes" id="UP000542674"/>
    </source>
</evidence>
<organism evidence="2 3">
    <name type="scientific">Saccharothrix violaceirubra</name>
    <dbReference type="NCBI Taxonomy" id="413306"/>
    <lineage>
        <taxon>Bacteria</taxon>
        <taxon>Bacillati</taxon>
        <taxon>Actinomycetota</taxon>
        <taxon>Actinomycetes</taxon>
        <taxon>Pseudonocardiales</taxon>
        <taxon>Pseudonocardiaceae</taxon>
        <taxon>Saccharothrix</taxon>
    </lineage>
</organism>
<dbReference type="AlphaFoldDB" id="A0A7W7T7V7"/>
<dbReference type="SUPFAM" id="SSF52218">
    <property type="entry name" value="Flavoproteins"/>
    <property type="match status" value="1"/>
</dbReference>
<gene>
    <name evidence="2" type="ORF">F4559_005510</name>
</gene>
<feature type="domain" description="NADPH-dependent FMN reductase-like" evidence="1">
    <location>
        <begin position="3"/>
        <end position="149"/>
    </location>
</feature>
<name>A0A7W7T7V7_9PSEU</name>
<sequence length="193" mass="21254">MVKLVTVIGSTRDGRFAPVVRDWFARQVGLRDDIEHDVLDLADVRLPDALPAYGEQPAPAVAAAVEAVRPRLAAADAFVVVTPEYNHSFPAALKTAIDWYYAEWSAKPVGFVSYGGVGGGLRAVEQLRQVFVEVHAVPVRDQVSFHSGWERFDEHGEPHEAEAVGGAAKVLLDRVVWWADALKDARARRPYEV</sequence>
<comment type="caution">
    <text evidence="2">The sequence shown here is derived from an EMBL/GenBank/DDBJ whole genome shotgun (WGS) entry which is preliminary data.</text>
</comment>
<keyword evidence="3" id="KW-1185">Reference proteome</keyword>